<dbReference type="Proteomes" id="UP000076532">
    <property type="component" value="Unassembled WGS sequence"/>
</dbReference>
<dbReference type="STRING" id="436010.A0A166A2J7"/>
<evidence type="ECO:0000256" key="1">
    <source>
        <dbReference type="SAM" id="MobiDB-lite"/>
    </source>
</evidence>
<evidence type="ECO:0000313" key="2">
    <source>
        <dbReference type="EMBL" id="KZP11190.1"/>
    </source>
</evidence>
<feature type="region of interest" description="Disordered" evidence="1">
    <location>
        <begin position="187"/>
        <end position="211"/>
    </location>
</feature>
<accession>A0A166A2J7</accession>
<dbReference type="EMBL" id="KV417667">
    <property type="protein sequence ID" value="KZP11190.1"/>
    <property type="molecule type" value="Genomic_DNA"/>
</dbReference>
<reference evidence="2 3" key="1">
    <citation type="journal article" date="2016" name="Mol. Biol. Evol.">
        <title>Comparative Genomics of Early-Diverging Mushroom-Forming Fungi Provides Insights into the Origins of Lignocellulose Decay Capabilities.</title>
        <authorList>
            <person name="Nagy L.G."/>
            <person name="Riley R."/>
            <person name="Tritt A."/>
            <person name="Adam C."/>
            <person name="Daum C."/>
            <person name="Floudas D."/>
            <person name="Sun H."/>
            <person name="Yadav J.S."/>
            <person name="Pangilinan J."/>
            <person name="Larsson K.H."/>
            <person name="Matsuura K."/>
            <person name="Barry K."/>
            <person name="Labutti K."/>
            <person name="Kuo R."/>
            <person name="Ohm R.A."/>
            <person name="Bhattacharya S.S."/>
            <person name="Shirouzu T."/>
            <person name="Yoshinaga Y."/>
            <person name="Martin F.M."/>
            <person name="Grigoriev I.V."/>
            <person name="Hibbett D.S."/>
        </authorList>
    </citation>
    <scope>NUCLEOTIDE SEQUENCE [LARGE SCALE GENOMIC DNA]</scope>
    <source>
        <strain evidence="2 3">CBS 109695</strain>
    </source>
</reference>
<proteinExistence type="predicted"/>
<sequence length="438" mass="48096">MLQTGIFDSIPELGSTSWATPICAHISMDKLPLDDLKKWLRKVFQPSPRQQQKDGWACGLFVIMAVEPCTHCKGFEDVVDSKKELACVTALKALLALPIAHIRPQSANKVTKAKETTFSVKYNGLPVDTATIEPSFEGAEHSPTVSSSPMAVASVVCSTGVSIETNMVIDTEHQSLNLSLEKRKVGDLKPALDGQEPASKGRKPYHTNDEKKKVLADDEWVKNFEELCVYHLQNWNKHKAKCPAITGIRLIRVVAPKKAKFTHKVSTNKSITGFFNSKPKTNIAAPSVAGSSSGAATGPANTPSLPVLWRNVDPNLMWPDKPDEPDIAKLPLHVCVHLSGPKNDNYIWLCRTRSLGGVSPELRAVGGGLGLGMSRSVYAPCYVAWECTPPQRQLNPHKTQLPKLTEGRTKDPSLMIEDDPNLDQQNTEVPEWGNTEMR</sequence>
<organism evidence="2 3">
    <name type="scientific">Athelia psychrophila</name>
    <dbReference type="NCBI Taxonomy" id="1759441"/>
    <lineage>
        <taxon>Eukaryota</taxon>
        <taxon>Fungi</taxon>
        <taxon>Dikarya</taxon>
        <taxon>Basidiomycota</taxon>
        <taxon>Agaricomycotina</taxon>
        <taxon>Agaricomycetes</taxon>
        <taxon>Agaricomycetidae</taxon>
        <taxon>Atheliales</taxon>
        <taxon>Atheliaceae</taxon>
        <taxon>Athelia</taxon>
    </lineage>
</organism>
<name>A0A166A2J7_9AGAM</name>
<gene>
    <name evidence="2" type="ORF">FIBSPDRAFT_899188</name>
</gene>
<evidence type="ECO:0000313" key="3">
    <source>
        <dbReference type="Proteomes" id="UP000076532"/>
    </source>
</evidence>
<feature type="region of interest" description="Disordered" evidence="1">
    <location>
        <begin position="392"/>
        <end position="438"/>
    </location>
</feature>
<keyword evidence="3" id="KW-1185">Reference proteome</keyword>
<protein>
    <recommendedName>
        <fullName evidence="4">Ubiquitin-like protease family profile domain-containing protein</fullName>
    </recommendedName>
</protein>
<dbReference type="OrthoDB" id="2681837at2759"/>
<evidence type="ECO:0008006" key="4">
    <source>
        <dbReference type="Google" id="ProtNLM"/>
    </source>
</evidence>
<dbReference type="AlphaFoldDB" id="A0A166A2J7"/>